<protein>
    <submittedName>
        <fullName evidence="2">Uncharacterized protein</fullName>
    </submittedName>
</protein>
<organism evidence="2 3">
    <name type="scientific">Vibrio xiamenensis</name>
    <dbReference type="NCBI Taxonomy" id="861298"/>
    <lineage>
        <taxon>Bacteria</taxon>
        <taxon>Pseudomonadati</taxon>
        <taxon>Pseudomonadota</taxon>
        <taxon>Gammaproteobacteria</taxon>
        <taxon>Vibrionales</taxon>
        <taxon>Vibrionaceae</taxon>
        <taxon>Vibrio</taxon>
    </lineage>
</organism>
<feature type="signal peptide" evidence="1">
    <location>
        <begin position="1"/>
        <end position="23"/>
    </location>
</feature>
<name>A0A1G8C932_9VIBR</name>
<dbReference type="STRING" id="861298.SAMN04488136_115114"/>
<proteinExistence type="predicted"/>
<feature type="chain" id="PRO_5011534960" evidence="1">
    <location>
        <begin position="24"/>
        <end position="77"/>
    </location>
</feature>
<evidence type="ECO:0000256" key="1">
    <source>
        <dbReference type="SAM" id="SignalP"/>
    </source>
</evidence>
<keyword evidence="3" id="KW-1185">Reference proteome</keyword>
<dbReference type="RefSeq" id="WP_176765589.1">
    <property type="nucleotide sequence ID" value="NZ_FNDD01000015.1"/>
</dbReference>
<evidence type="ECO:0000313" key="3">
    <source>
        <dbReference type="Proteomes" id="UP000198854"/>
    </source>
</evidence>
<dbReference type="PROSITE" id="PS51257">
    <property type="entry name" value="PROKAR_LIPOPROTEIN"/>
    <property type="match status" value="1"/>
</dbReference>
<keyword evidence="1" id="KW-0732">Signal</keyword>
<dbReference type="AlphaFoldDB" id="A0A1G8C932"/>
<dbReference type="Proteomes" id="UP000198854">
    <property type="component" value="Unassembled WGS sequence"/>
</dbReference>
<gene>
    <name evidence="2" type="ORF">SAMN04488136_115114</name>
</gene>
<reference evidence="2 3" key="1">
    <citation type="submission" date="2016-10" db="EMBL/GenBank/DDBJ databases">
        <authorList>
            <person name="de Groot N.N."/>
        </authorList>
    </citation>
    <scope>NUCLEOTIDE SEQUENCE [LARGE SCALE GENOMIC DNA]</scope>
    <source>
        <strain evidence="2 3">CGMCC 1.10228</strain>
    </source>
</reference>
<accession>A0A1G8C932</accession>
<dbReference type="EMBL" id="FNDD01000015">
    <property type="protein sequence ID" value="SDH41991.1"/>
    <property type="molecule type" value="Genomic_DNA"/>
</dbReference>
<evidence type="ECO:0000313" key="2">
    <source>
        <dbReference type="EMBL" id="SDH41991.1"/>
    </source>
</evidence>
<sequence length="77" mass="7994">MKLSIKTALMTLLFASFAFGLSACNDQGPAEKAGEQVDQTMSDASDAVDDAATDAGNAIEDTCEDIKEGVDAKDTDC</sequence>